<proteinExistence type="predicted"/>
<evidence type="ECO:0000313" key="2">
    <source>
        <dbReference type="Proteomes" id="UP000886501"/>
    </source>
</evidence>
<reference evidence="1" key="2">
    <citation type="journal article" date="2020" name="Nat. Commun.">
        <title>Large-scale genome sequencing of mycorrhizal fungi provides insights into the early evolution of symbiotic traits.</title>
        <authorList>
            <person name="Miyauchi S."/>
            <person name="Kiss E."/>
            <person name="Kuo A."/>
            <person name="Drula E."/>
            <person name="Kohler A."/>
            <person name="Sanchez-Garcia M."/>
            <person name="Morin E."/>
            <person name="Andreopoulos B."/>
            <person name="Barry K.W."/>
            <person name="Bonito G."/>
            <person name="Buee M."/>
            <person name="Carver A."/>
            <person name="Chen C."/>
            <person name="Cichocki N."/>
            <person name="Clum A."/>
            <person name="Culley D."/>
            <person name="Crous P.W."/>
            <person name="Fauchery L."/>
            <person name="Girlanda M."/>
            <person name="Hayes R.D."/>
            <person name="Keri Z."/>
            <person name="LaButti K."/>
            <person name="Lipzen A."/>
            <person name="Lombard V."/>
            <person name="Magnuson J."/>
            <person name="Maillard F."/>
            <person name="Murat C."/>
            <person name="Nolan M."/>
            <person name="Ohm R.A."/>
            <person name="Pangilinan J."/>
            <person name="Pereira M.F."/>
            <person name="Perotto S."/>
            <person name="Peter M."/>
            <person name="Pfister S."/>
            <person name="Riley R."/>
            <person name="Sitrit Y."/>
            <person name="Stielow J.B."/>
            <person name="Szollosi G."/>
            <person name="Zifcakova L."/>
            <person name="Stursova M."/>
            <person name="Spatafora J.W."/>
            <person name="Tedersoo L."/>
            <person name="Vaario L.M."/>
            <person name="Yamada A."/>
            <person name="Yan M."/>
            <person name="Wang P."/>
            <person name="Xu J."/>
            <person name="Bruns T."/>
            <person name="Baldrian P."/>
            <person name="Vilgalys R."/>
            <person name="Dunand C."/>
            <person name="Henrissat B."/>
            <person name="Grigoriev I.V."/>
            <person name="Hibbett D."/>
            <person name="Nagy L.G."/>
            <person name="Martin F.M."/>
        </authorList>
    </citation>
    <scope>NUCLEOTIDE SEQUENCE</scope>
    <source>
        <strain evidence="1">P2</strain>
    </source>
</reference>
<evidence type="ECO:0000313" key="1">
    <source>
        <dbReference type="EMBL" id="KAF9649622.1"/>
    </source>
</evidence>
<accession>A0ACB6ZJ44</accession>
<gene>
    <name evidence="1" type="ORF">BDM02DRAFT_3113443</name>
</gene>
<dbReference type="Proteomes" id="UP000886501">
    <property type="component" value="Unassembled WGS sequence"/>
</dbReference>
<comment type="caution">
    <text evidence="1">The sequence shown here is derived from an EMBL/GenBank/DDBJ whole genome shotgun (WGS) entry which is preliminary data.</text>
</comment>
<keyword evidence="2" id="KW-1185">Reference proteome</keyword>
<name>A0ACB6ZJ44_THEGA</name>
<protein>
    <submittedName>
        <fullName evidence="1">Uncharacterized protein</fullName>
    </submittedName>
</protein>
<organism evidence="1 2">
    <name type="scientific">Thelephora ganbajun</name>
    <name type="common">Ganba fungus</name>
    <dbReference type="NCBI Taxonomy" id="370292"/>
    <lineage>
        <taxon>Eukaryota</taxon>
        <taxon>Fungi</taxon>
        <taxon>Dikarya</taxon>
        <taxon>Basidiomycota</taxon>
        <taxon>Agaricomycotina</taxon>
        <taxon>Agaricomycetes</taxon>
        <taxon>Thelephorales</taxon>
        <taxon>Thelephoraceae</taxon>
        <taxon>Thelephora</taxon>
    </lineage>
</organism>
<dbReference type="EMBL" id="MU117995">
    <property type="protein sequence ID" value="KAF9649622.1"/>
    <property type="molecule type" value="Genomic_DNA"/>
</dbReference>
<sequence length="76" mass="8800">MISEDFAPILHTYLIVFGGALLIYDYVLTFSMEVERFWISHPVSAITTLYFVDRYVGLLGYLPILYQFLGAIEEDE</sequence>
<reference evidence="1" key="1">
    <citation type="submission" date="2019-10" db="EMBL/GenBank/DDBJ databases">
        <authorList>
            <consortium name="DOE Joint Genome Institute"/>
            <person name="Kuo A."/>
            <person name="Miyauchi S."/>
            <person name="Kiss E."/>
            <person name="Drula E."/>
            <person name="Kohler A."/>
            <person name="Sanchez-Garcia M."/>
            <person name="Andreopoulos B."/>
            <person name="Barry K.W."/>
            <person name="Bonito G."/>
            <person name="Buee M."/>
            <person name="Carver A."/>
            <person name="Chen C."/>
            <person name="Cichocki N."/>
            <person name="Clum A."/>
            <person name="Culley D."/>
            <person name="Crous P.W."/>
            <person name="Fauchery L."/>
            <person name="Girlanda M."/>
            <person name="Hayes R."/>
            <person name="Keri Z."/>
            <person name="Labutti K."/>
            <person name="Lipzen A."/>
            <person name="Lombard V."/>
            <person name="Magnuson J."/>
            <person name="Maillard F."/>
            <person name="Morin E."/>
            <person name="Murat C."/>
            <person name="Nolan M."/>
            <person name="Ohm R."/>
            <person name="Pangilinan J."/>
            <person name="Pereira M."/>
            <person name="Perotto S."/>
            <person name="Peter M."/>
            <person name="Riley R."/>
            <person name="Sitrit Y."/>
            <person name="Stielow B."/>
            <person name="Szollosi G."/>
            <person name="Zifcakova L."/>
            <person name="Stursova M."/>
            <person name="Spatafora J.W."/>
            <person name="Tedersoo L."/>
            <person name="Vaario L.-M."/>
            <person name="Yamada A."/>
            <person name="Yan M."/>
            <person name="Wang P."/>
            <person name="Xu J."/>
            <person name="Bruns T."/>
            <person name="Baldrian P."/>
            <person name="Vilgalys R."/>
            <person name="Henrissat B."/>
            <person name="Grigoriev I.V."/>
            <person name="Hibbett D."/>
            <person name="Nagy L.G."/>
            <person name="Martin F.M."/>
        </authorList>
    </citation>
    <scope>NUCLEOTIDE SEQUENCE</scope>
    <source>
        <strain evidence="1">P2</strain>
    </source>
</reference>